<dbReference type="InterPro" id="IPR018062">
    <property type="entry name" value="HTH_AraC-typ_CS"/>
</dbReference>
<evidence type="ECO:0000313" key="7">
    <source>
        <dbReference type="Proteomes" id="UP000824141"/>
    </source>
</evidence>
<evidence type="ECO:0000313" key="6">
    <source>
        <dbReference type="EMBL" id="HIS79789.1"/>
    </source>
</evidence>
<proteinExistence type="predicted"/>
<evidence type="ECO:0000256" key="2">
    <source>
        <dbReference type="ARBA" id="ARBA00023125"/>
    </source>
</evidence>
<dbReference type="InterPro" id="IPR018060">
    <property type="entry name" value="HTH_AraC"/>
</dbReference>
<evidence type="ECO:0000259" key="5">
    <source>
        <dbReference type="PROSITE" id="PS01124"/>
    </source>
</evidence>
<keyword evidence="1" id="KW-0805">Transcription regulation</keyword>
<dbReference type="InterPro" id="IPR009057">
    <property type="entry name" value="Homeodomain-like_sf"/>
</dbReference>
<keyword evidence="3" id="KW-0804">Transcription</keyword>
<feature type="transmembrane region" description="Helical" evidence="4">
    <location>
        <begin position="12"/>
        <end position="32"/>
    </location>
</feature>
<dbReference type="AlphaFoldDB" id="A0A9D1FTV3"/>
<evidence type="ECO:0000256" key="3">
    <source>
        <dbReference type="ARBA" id="ARBA00023163"/>
    </source>
</evidence>
<dbReference type="GO" id="GO:0003700">
    <property type="term" value="F:DNA-binding transcription factor activity"/>
    <property type="evidence" value="ECO:0007669"/>
    <property type="project" value="InterPro"/>
</dbReference>
<gene>
    <name evidence="6" type="ORF">IAD03_10515</name>
</gene>
<dbReference type="Pfam" id="PF12833">
    <property type="entry name" value="HTH_18"/>
    <property type="match status" value="1"/>
</dbReference>
<organism evidence="6 7">
    <name type="scientific">Candidatus Caccousia stercoris</name>
    <dbReference type="NCBI Taxonomy" id="2840723"/>
    <lineage>
        <taxon>Bacteria</taxon>
        <taxon>Bacillati</taxon>
        <taxon>Bacillota</taxon>
        <taxon>Clostridia</taxon>
        <taxon>Eubacteriales</taxon>
        <taxon>Oscillospiraceae</taxon>
        <taxon>Oscillospiraceae incertae sedis</taxon>
        <taxon>Candidatus Caccousia</taxon>
    </lineage>
</organism>
<comment type="caution">
    <text evidence="6">The sequence shown here is derived from an EMBL/GenBank/DDBJ whole genome shotgun (WGS) entry which is preliminary data.</text>
</comment>
<dbReference type="PROSITE" id="PS00041">
    <property type="entry name" value="HTH_ARAC_FAMILY_1"/>
    <property type="match status" value="1"/>
</dbReference>
<dbReference type="Gene3D" id="1.10.10.60">
    <property type="entry name" value="Homeodomain-like"/>
    <property type="match status" value="2"/>
</dbReference>
<keyword evidence="4" id="KW-0812">Transmembrane</keyword>
<feature type="transmembrane region" description="Helical" evidence="4">
    <location>
        <begin position="259"/>
        <end position="277"/>
    </location>
</feature>
<dbReference type="EMBL" id="DVJM01000237">
    <property type="protein sequence ID" value="HIS79789.1"/>
    <property type="molecule type" value="Genomic_DNA"/>
</dbReference>
<accession>A0A9D1FTV3</accession>
<name>A0A9D1FTV3_9FIRM</name>
<sequence length="719" mass="82354">MVKNSRRIFPRYIWKIIVACTLLVILLGMVSYRHAKEQMQKDLKENLSYCLTSFNNTFNAMAYAGYTLELDPTVSGVMHSPLTVDPYDYRLTLERCEDIQAQLSSLGVSSINLYQEQAEFVFATGVGKVDVKDYTDGAFLQSLKTSPMPAVVQRTINNNRVITLATGYSSKYSANTYGYLCFNLKNSHLENQLSKFLQEGYSFSLISRQAEAPPILLGESAGYAYTETGMLNSYYLSLQISYPRSLFLEKFIRSFLQQCVLLVLGIAIVCTIFLWSFRSFRNFFGPILFRLVDFYCQSEDSQSFTADSLQKSFNRLIDDRKTYEEQLLETHRWMEEKGINFLLQGIFTEKSEIFSLSSSLAQVQNGTFLVACIHLMEGALENRERVLLRAMLKNIFTQTSEQEIFSRAVDMDFESIGVVSVYPAELSPQDIRKAFLHRLETMRSSLPKLLYEKVFVSVVCPVCGLEQIPAGYQRAKANLIYRHILMDTHHFFADTSEPEPDILISPLEMTHMISAIRMDRLDVLENYVKQLLDKEYTEGGTEWYKLKSKIYIIVSMIFNQSFLSADSTLWEKLYEQAQSLGNARNEEEILLGMKNLLETISQETLSVIARSESGSHYVYAACRYIEENYDREIAVGDIAQALSLNVKYLSRLFKQHCGQTMTQYISALRLKKAIALLETTSLPIHSVGEQVGFHDVRGFIRLFKKQYGITPSEYRLEKA</sequence>
<keyword evidence="4" id="KW-0472">Membrane</keyword>
<dbReference type="SMART" id="SM00342">
    <property type="entry name" value="HTH_ARAC"/>
    <property type="match status" value="1"/>
</dbReference>
<dbReference type="PANTHER" id="PTHR43280">
    <property type="entry name" value="ARAC-FAMILY TRANSCRIPTIONAL REGULATOR"/>
    <property type="match status" value="1"/>
</dbReference>
<keyword evidence="2" id="KW-0238">DNA-binding</keyword>
<reference evidence="6" key="1">
    <citation type="submission" date="2020-10" db="EMBL/GenBank/DDBJ databases">
        <authorList>
            <person name="Gilroy R."/>
        </authorList>
    </citation>
    <scope>NUCLEOTIDE SEQUENCE</scope>
    <source>
        <strain evidence="6">6086</strain>
    </source>
</reference>
<dbReference type="SUPFAM" id="SSF46689">
    <property type="entry name" value="Homeodomain-like"/>
    <property type="match status" value="2"/>
</dbReference>
<keyword evidence="4" id="KW-1133">Transmembrane helix</keyword>
<dbReference type="PRINTS" id="PR00032">
    <property type="entry name" value="HTHARAC"/>
</dbReference>
<protein>
    <submittedName>
        <fullName evidence="6">Helix-turn-helix transcriptional regulator</fullName>
    </submittedName>
</protein>
<evidence type="ECO:0000256" key="1">
    <source>
        <dbReference type="ARBA" id="ARBA00023015"/>
    </source>
</evidence>
<dbReference type="PROSITE" id="PS01124">
    <property type="entry name" value="HTH_ARAC_FAMILY_2"/>
    <property type="match status" value="1"/>
</dbReference>
<dbReference type="InterPro" id="IPR020449">
    <property type="entry name" value="Tscrpt_reg_AraC-type_HTH"/>
</dbReference>
<reference evidence="6" key="2">
    <citation type="journal article" date="2021" name="PeerJ">
        <title>Extensive microbial diversity within the chicken gut microbiome revealed by metagenomics and culture.</title>
        <authorList>
            <person name="Gilroy R."/>
            <person name="Ravi A."/>
            <person name="Getino M."/>
            <person name="Pursley I."/>
            <person name="Horton D.L."/>
            <person name="Alikhan N.F."/>
            <person name="Baker D."/>
            <person name="Gharbi K."/>
            <person name="Hall N."/>
            <person name="Watson M."/>
            <person name="Adriaenssens E.M."/>
            <person name="Foster-Nyarko E."/>
            <person name="Jarju S."/>
            <person name="Secka A."/>
            <person name="Antonio M."/>
            <person name="Oren A."/>
            <person name="Chaudhuri R.R."/>
            <person name="La Ragione R."/>
            <person name="Hildebrand F."/>
            <person name="Pallen M.J."/>
        </authorList>
    </citation>
    <scope>NUCLEOTIDE SEQUENCE</scope>
    <source>
        <strain evidence="6">6086</strain>
    </source>
</reference>
<dbReference type="PANTHER" id="PTHR43280:SF34">
    <property type="entry name" value="ARAC-FAMILY TRANSCRIPTIONAL REGULATOR"/>
    <property type="match status" value="1"/>
</dbReference>
<feature type="domain" description="HTH araC/xylS-type" evidence="5">
    <location>
        <begin position="619"/>
        <end position="717"/>
    </location>
</feature>
<dbReference type="GO" id="GO:0043565">
    <property type="term" value="F:sequence-specific DNA binding"/>
    <property type="evidence" value="ECO:0007669"/>
    <property type="project" value="InterPro"/>
</dbReference>
<evidence type="ECO:0000256" key="4">
    <source>
        <dbReference type="SAM" id="Phobius"/>
    </source>
</evidence>
<dbReference type="Proteomes" id="UP000824141">
    <property type="component" value="Unassembled WGS sequence"/>
</dbReference>